<organism evidence="1 2">
    <name type="scientific">Amniculicola lignicola CBS 123094</name>
    <dbReference type="NCBI Taxonomy" id="1392246"/>
    <lineage>
        <taxon>Eukaryota</taxon>
        <taxon>Fungi</taxon>
        <taxon>Dikarya</taxon>
        <taxon>Ascomycota</taxon>
        <taxon>Pezizomycotina</taxon>
        <taxon>Dothideomycetes</taxon>
        <taxon>Pleosporomycetidae</taxon>
        <taxon>Pleosporales</taxon>
        <taxon>Amniculicolaceae</taxon>
        <taxon>Amniculicola</taxon>
    </lineage>
</organism>
<proteinExistence type="predicted"/>
<name>A0A6A5WQB0_9PLEO</name>
<gene>
    <name evidence="1" type="ORF">P154DRAFT_128434</name>
</gene>
<keyword evidence="2" id="KW-1185">Reference proteome</keyword>
<evidence type="ECO:0000313" key="1">
    <source>
        <dbReference type="EMBL" id="KAF2002959.1"/>
    </source>
</evidence>
<sequence>MARNIPLLVICTHGAPSSNPSFLAFFSYRNIPSVGHSLGMLIKVGKLSTKLISVSKRRLDDIEELSRNLHLLEQVNMSLLLPILICDFGEDVLNNYDRTSASRGYEPPRACLLCHRSPRLHYGRY</sequence>
<evidence type="ECO:0000313" key="2">
    <source>
        <dbReference type="Proteomes" id="UP000799779"/>
    </source>
</evidence>
<dbReference type="AlphaFoldDB" id="A0A6A5WQB0"/>
<accession>A0A6A5WQB0</accession>
<dbReference type="Proteomes" id="UP000799779">
    <property type="component" value="Unassembled WGS sequence"/>
</dbReference>
<reference evidence="1" key="1">
    <citation type="journal article" date="2020" name="Stud. Mycol.">
        <title>101 Dothideomycetes genomes: a test case for predicting lifestyles and emergence of pathogens.</title>
        <authorList>
            <person name="Haridas S."/>
            <person name="Albert R."/>
            <person name="Binder M."/>
            <person name="Bloem J."/>
            <person name="Labutti K."/>
            <person name="Salamov A."/>
            <person name="Andreopoulos B."/>
            <person name="Baker S."/>
            <person name="Barry K."/>
            <person name="Bills G."/>
            <person name="Bluhm B."/>
            <person name="Cannon C."/>
            <person name="Castanera R."/>
            <person name="Culley D."/>
            <person name="Daum C."/>
            <person name="Ezra D."/>
            <person name="Gonzalez J."/>
            <person name="Henrissat B."/>
            <person name="Kuo A."/>
            <person name="Liang C."/>
            <person name="Lipzen A."/>
            <person name="Lutzoni F."/>
            <person name="Magnuson J."/>
            <person name="Mondo S."/>
            <person name="Nolan M."/>
            <person name="Ohm R."/>
            <person name="Pangilinan J."/>
            <person name="Park H.-J."/>
            <person name="Ramirez L."/>
            <person name="Alfaro M."/>
            <person name="Sun H."/>
            <person name="Tritt A."/>
            <person name="Yoshinaga Y."/>
            <person name="Zwiers L.-H."/>
            <person name="Turgeon B."/>
            <person name="Goodwin S."/>
            <person name="Spatafora J."/>
            <person name="Crous P."/>
            <person name="Grigoriev I."/>
        </authorList>
    </citation>
    <scope>NUCLEOTIDE SEQUENCE</scope>
    <source>
        <strain evidence="1">CBS 123094</strain>
    </source>
</reference>
<protein>
    <submittedName>
        <fullName evidence="1">Uncharacterized protein</fullName>
    </submittedName>
</protein>
<dbReference type="EMBL" id="ML977575">
    <property type="protein sequence ID" value="KAF2002959.1"/>
    <property type="molecule type" value="Genomic_DNA"/>
</dbReference>